<proteinExistence type="predicted"/>
<comment type="caution">
    <text evidence="1">The sequence shown here is derived from an EMBL/GenBank/DDBJ whole genome shotgun (WGS) entry which is preliminary data.</text>
</comment>
<accession>X1F8E2</accession>
<dbReference type="EMBL" id="BART01030415">
    <property type="protein sequence ID" value="GAH17018.1"/>
    <property type="molecule type" value="Genomic_DNA"/>
</dbReference>
<name>X1F8E2_9ZZZZ</name>
<evidence type="ECO:0000313" key="1">
    <source>
        <dbReference type="EMBL" id="GAH17018.1"/>
    </source>
</evidence>
<sequence length="47" mass="5270">MEMEGKRLHDEVAILKTAIEAAIEEAINKRPKSIDHLNDIPRSSLVS</sequence>
<protein>
    <submittedName>
        <fullName evidence="1">Uncharacterized protein</fullName>
    </submittedName>
</protein>
<feature type="non-terminal residue" evidence="1">
    <location>
        <position position="47"/>
    </location>
</feature>
<dbReference type="AlphaFoldDB" id="X1F8E2"/>
<organism evidence="1">
    <name type="scientific">marine sediment metagenome</name>
    <dbReference type="NCBI Taxonomy" id="412755"/>
    <lineage>
        <taxon>unclassified sequences</taxon>
        <taxon>metagenomes</taxon>
        <taxon>ecological metagenomes</taxon>
    </lineage>
</organism>
<gene>
    <name evidence="1" type="ORF">S01H4_53116</name>
</gene>
<reference evidence="1" key="1">
    <citation type="journal article" date="2014" name="Front. Microbiol.">
        <title>High frequency of phylogenetically diverse reductive dehalogenase-homologous genes in deep subseafloor sedimentary metagenomes.</title>
        <authorList>
            <person name="Kawai M."/>
            <person name="Futagami T."/>
            <person name="Toyoda A."/>
            <person name="Takaki Y."/>
            <person name="Nishi S."/>
            <person name="Hori S."/>
            <person name="Arai W."/>
            <person name="Tsubouchi T."/>
            <person name="Morono Y."/>
            <person name="Uchiyama I."/>
            <person name="Ito T."/>
            <person name="Fujiyama A."/>
            <person name="Inagaki F."/>
            <person name="Takami H."/>
        </authorList>
    </citation>
    <scope>NUCLEOTIDE SEQUENCE</scope>
    <source>
        <strain evidence="1">Expedition CK06-06</strain>
    </source>
</reference>